<evidence type="ECO:0000256" key="10">
    <source>
        <dbReference type="SAM" id="MobiDB-lite"/>
    </source>
</evidence>
<dbReference type="PROSITE" id="PS50200">
    <property type="entry name" value="RA"/>
    <property type="match status" value="1"/>
</dbReference>
<feature type="compositionally biased region" description="Polar residues" evidence="10">
    <location>
        <begin position="1057"/>
        <end position="1074"/>
    </location>
</feature>
<dbReference type="SUPFAM" id="SSF48366">
    <property type="entry name" value="Ras GEF"/>
    <property type="match status" value="1"/>
</dbReference>
<feature type="compositionally biased region" description="Polar residues" evidence="10">
    <location>
        <begin position="1236"/>
        <end position="1254"/>
    </location>
</feature>
<dbReference type="Gene3D" id="2.30.42.10">
    <property type="match status" value="1"/>
</dbReference>
<feature type="domain" description="Ras-associating" evidence="14">
    <location>
        <begin position="571"/>
        <end position="657"/>
    </location>
</feature>
<reference evidence="16" key="1">
    <citation type="submission" date="2025-08" db="UniProtKB">
        <authorList>
            <consortium name="Ensembl"/>
        </authorList>
    </citation>
    <scope>IDENTIFICATION</scope>
</reference>
<feature type="domain" description="Ras-GEF" evidence="11">
    <location>
        <begin position="682"/>
        <end position="909"/>
    </location>
</feature>
<feature type="region of interest" description="Disordered" evidence="10">
    <location>
        <begin position="1166"/>
        <end position="1372"/>
    </location>
</feature>
<evidence type="ECO:0000256" key="6">
    <source>
        <dbReference type="ARBA" id="ARBA00022553"/>
    </source>
</evidence>
<dbReference type="PROSITE" id="PS50212">
    <property type="entry name" value="RASGEF_NTER"/>
    <property type="match status" value="1"/>
</dbReference>
<evidence type="ECO:0000259" key="15">
    <source>
        <dbReference type="PROSITE" id="PS50212"/>
    </source>
</evidence>
<dbReference type="PANTHER" id="PTHR45161">
    <property type="entry name" value="CYTOSKELETON-ASSOCIATED PROTEIN 4"/>
    <property type="match status" value="1"/>
</dbReference>
<dbReference type="Gene3D" id="1.10.840.10">
    <property type="entry name" value="Ras guanine-nucleotide exchange factors catalytic domain"/>
    <property type="match status" value="1"/>
</dbReference>
<feature type="domain" description="N-terminal Ras-GEF" evidence="15">
    <location>
        <begin position="233"/>
        <end position="346"/>
    </location>
</feature>
<feature type="compositionally biased region" description="Polar residues" evidence="10">
    <location>
        <begin position="897"/>
        <end position="909"/>
    </location>
</feature>
<sequence length="1372" mass="153229">KSHLAQELPPPATLYSDGDRSLSPLLVSQATESEVGDVDLSGLPEAAVDSEEEEEEDEDLERSSDALLGRDLVRECLEKEPADRNDDDIEQLLEFMHQLPAFANMTMSVRRDLCGVMVFEVVEQDGTIVLQDKQELDLWYVILNGTVEISHTEARVETLCMGNSFGLSPSLDKQYMSGEVRTKGDDCQFVCVAQEDYWRILNHVEKNTHKVEEEGEIVMVKEHRELDRSGTRKGHIVIKGTPERLIMHLVEEPSVVDPTYIEDFLLTYRTFLSSPMEVGKKLLEWFMVDTLRDTVTRIVLLWVNNHFNDFEGAPAMTGFLEEFEKHLEETKMKGHLRLLNIACAAKAKCRQITLQKASREASLSFSLHGGSERGFGIFVESVDIGSKAAEAGLKRGDQIMEINGQNFENISYTNAVDILRNNTHLSITAKTNIFVFKELLSRIVHEKQNGAPHIPKIHEKKGNRFSISNLPGDMEFPSDHKSTRKMKANTVSGGRNKIRKMLEKTRFSILPPKPFSDGGVGQSQDDSIVGTKQCRHSLAIMPIPGSLSSSSPDLLQPASSVLDFSIPADIPDQVIRVFKADQQSCYIIISKDTTAKDVVSHTVNEFGLLASPETYSLCEMSVSPEGVIKQRRLPDQLSKLADRIQLNGRYYLKNNMDTETLCSDDDAQDLLRESQISLLQLSTVEVAAQLSMRDFELFRNIASTEYVDDLFKLDSRSGSGHLKQFEEVINQETFWVATEILKEGNALKRMKTIKHFIKIALHCRECKNFNSMFAIISGLNLAPVARLRASWEKLPSKYEKLFTDVQDVFDPSRNMAKYRNVLSSQSMQPPIIPLFPVVKKDLTFLHEGNDSSVDGLVNFEKLRMIAKEIRHVVRMTSANMDPALMFRQRKKRWKSLGSLSQGSTNSNMLDVQGGAHKKRVRRSSLLNAKKLYEDALMARKVKQYLSNMSVETDEEKLQILSLHCEPSYSTREYPRLPPDERRSTKSDMSPVSLRSALPSGKAQNRVSQVLQVQVPLYPLRKKSAAKDLNTPTSPQVVKKPPVSTADEWSSKRPCEDTVSTVSSLHSSPTVSPQGSPRKGEQYWRNSLHSRHSHTRIHVRQNGCLLLCSSSCTAGGVAKSHNSSHMNLSGSSSSLTSDASTKAGTASLRSYGIGGALLHKHILLMTRPASTEETQRQREGDEAERQMQAEERSSSKEAGEEMREAGQVVVAEEEMSSQGNVRGRSADGGAERRCSYLSVQRQTGLPGFSPTTTAPDSGPRVPGRRSVKPPSAPQGQTTLGSPAAESDSPRRGRTPGSLLRRRLTSPFRALREKSFSRERPVRLLLGAGEGEQEQALGSPPPGQEQGQLRGRRALSPNPFLWLCKDRQRRSSTR</sequence>
<evidence type="ECO:0000313" key="17">
    <source>
        <dbReference type="Proteomes" id="UP000694546"/>
    </source>
</evidence>
<evidence type="ECO:0000256" key="8">
    <source>
        <dbReference type="ARBA" id="ARBA00023136"/>
    </source>
</evidence>
<evidence type="ECO:0000256" key="5">
    <source>
        <dbReference type="ARBA" id="ARBA00022490"/>
    </source>
</evidence>
<dbReference type="Ensembl" id="ENSGMOT00000065739.1">
    <property type="protein sequence ID" value="ENSGMOP00000063865.1"/>
    <property type="gene ID" value="ENSGMOG00000015838.2"/>
</dbReference>
<feature type="region of interest" description="Disordered" evidence="10">
    <location>
        <begin position="1"/>
        <end position="65"/>
    </location>
</feature>
<dbReference type="Pfam" id="PF00617">
    <property type="entry name" value="RasGEF"/>
    <property type="match status" value="1"/>
</dbReference>
<feature type="region of interest" description="Disordered" evidence="10">
    <location>
        <begin position="897"/>
        <end position="916"/>
    </location>
</feature>
<evidence type="ECO:0008006" key="18">
    <source>
        <dbReference type="Google" id="ProtNLM"/>
    </source>
</evidence>
<proteinExistence type="inferred from homology"/>
<dbReference type="SMART" id="SM00314">
    <property type="entry name" value="RA"/>
    <property type="match status" value="1"/>
</dbReference>
<dbReference type="SUPFAM" id="SSF51206">
    <property type="entry name" value="cAMP-binding domain-like"/>
    <property type="match status" value="1"/>
</dbReference>
<dbReference type="CDD" id="cd00155">
    <property type="entry name" value="RasGEF"/>
    <property type="match status" value="1"/>
</dbReference>
<dbReference type="InterPro" id="IPR000159">
    <property type="entry name" value="RA_dom"/>
</dbReference>
<dbReference type="SMART" id="SM00100">
    <property type="entry name" value="cNMP"/>
    <property type="match status" value="1"/>
</dbReference>
<dbReference type="GO" id="GO:0005085">
    <property type="term" value="F:guanyl-nucleotide exchange factor activity"/>
    <property type="evidence" value="ECO:0007669"/>
    <property type="project" value="UniProtKB-KW"/>
</dbReference>
<feature type="region of interest" description="Disordered" evidence="10">
    <location>
        <begin position="1023"/>
        <end position="1081"/>
    </location>
</feature>
<dbReference type="InterPro" id="IPR000595">
    <property type="entry name" value="cNMP-bd_dom"/>
</dbReference>
<dbReference type="Pfam" id="PF00618">
    <property type="entry name" value="RasGEF_N"/>
    <property type="match status" value="1"/>
</dbReference>
<dbReference type="GeneTree" id="ENSGT00940000158124"/>
<evidence type="ECO:0000256" key="3">
    <source>
        <dbReference type="ARBA" id="ARBA00010829"/>
    </source>
</evidence>
<evidence type="ECO:0000256" key="4">
    <source>
        <dbReference type="ARBA" id="ARBA00022475"/>
    </source>
</evidence>
<dbReference type="CDD" id="cd00038">
    <property type="entry name" value="CAP_ED"/>
    <property type="match status" value="1"/>
</dbReference>
<dbReference type="SMART" id="SM00147">
    <property type="entry name" value="RasGEF"/>
    <property type="match status" value="1"/>
</dbReference>
<keyword evidence="5" id="KW-0963">Cytoplasm</keyword>
<comment type="subcellular location">
    <subcellularLocation>
        <location evidence="1">Cell membrane</location>
    </subcellularLocation>
    <subcellularLocation>
        <location evidence="2">Cytoplasm</location>
    </subcellularLocation>
</comment>
<dbReference type="Proteomes" id="UP000694546">
    <property type="component" value="Chromosome 7"/>
</dbReference>
<feature type="compositionally biased region" description="Acidic residues" evidence="10">
    <location>
        <begin position="48"/>
        <end position="60"/>
    </location>
</feature>
<feature type="domain" description="PDZ" evidence="13">
    <location>
        <begin position="351"/>
        <end position="421"/>
    </location>
</feature>
<feature type="compositionally biased region" description="Basic and acidic residues" evidence="10">
    <location>
        <begin position="972"/>
        <end position="985"/>
    </location>
</feature>
<gene>
    <name evidence="16" type="primary">rapgef6</name>
</gene>
<keyword evidence="4" id="KW-1003">Cell membrane</keyword>
<dbReference type="CDD" id="cd06224">
    <property type="entry name" value="REM"/>
    <property type="match status" value="1"/>
</dbReference>
<dbReference type="Gene3D" id="2.60.120.10">
    <property type="entry name" value="Jelly Rolls"/>
    <property type="match status" value="1"/>
</dbReference>
<protein>
    <recommendedName>
        <fullName evidence="18">Rap guanine nucleotide exchange factor (GEF) 6</fullName>
    </recommendedName>
</protein>
<feature type="domain" description="Cyclic nucleotide-binding" evidence="12">
    <location>
        <begin position="101"/>
        <end position="201"/>
    </location>
</feature>
<comment type="similarity">
    <text evidence="3">Belongs to the RAPGEF2 family.</text>
</comment>
<evidence type="ECO:0000313" key="16">
    <source>
        <dbReference type="Ensembl" id="ENSGMOP00000063865.1"/>
    </source>
</evidence>
<dbReference type="SMART" id="SM00228">
    <property type="entry name" value="PDZ"/>
    <property type="match status" value="1"/>
</dbReference>
<dbReference type="InterPro" id="IPR023578">
    <property type="entry name" value="Ras_GEF_dom_sf"/>
</dbReference>
<dbReference type="InterPro" id="IPR000651">
    <property type="entry name" value="Ras-like_Gua-exchang_fac_N"/>
</dbReference>
<accession>A0A8C5CL90</accession>
<keyword evidence="7 9" id="KW-0344">Guanine-nucleotide releasing factor</keyword>
<organism evidence="16 17">
    <name type="scientific">Gadus morhua</name>
    <name type="common">Atlantic cod</name>
    <dbReference type="NCBI Taxonomy" id="8049"/>
    <lineage>
        <taxon>Eukaryota</taxon>
        <taxon>Metazoa</taxon>
        <taxon>Chordata</taxon>
        <taxon>Craniata</taxon>
        <taxon>Vertebrata</taxon>
        <taxon>Euteleostomi</taxon>
        <taxon>Actinopterygii</taxon>
        <taxon>Neopterygii</taxon>
        <taxon>Teleostei</taxon>
        <taxon>Neoteleostei</taxon>
        <taxon>Acanthomorphata</taxon>
        <taxon>Zeiogadaria</taxon>
        <taxon>Gadariae</taxon>
        <taxon>Gadiformes</taxon>
        <taxon>Gadoidei</taxon>
        <taxon>Gadidae</taxon>
        <taxon>Gadus</taxon>
    </lineage>
</organism>
<dbReference type="PANTHER" id="PTHR45161:SF4">
    <property type="entry name" value="RAP GUANINE NUCLEOTIDE EXCHANGE FACTOR 6"/>
    <property type="match status" value="1"/>
</dbReference>
<keyword evidence="17" id="KW-1185">Reference proteome</keyword>
<dbReference type="InterPro" id="IPR014710">
    <property type="entry name" value="RmlC-like_jellyroll"/>
</dbReference>
<reference evidence="16" key="2">
    <citation type="submission" date="2025-09" db="UniProtKB">
        <authorList>
            <consortium name="Ensembl"/>
        </authorList>
    </citation>
    <scope>IDENTIFICATION</scope>
</reference>
<dbReference type="SUPFAM" id="SSF54236">
    <property type="entry name" value="Ubiquitin-like"/>
    <property type="match status" value="1"/>
</dbReference>
<evidence type="ECO:0000259" key="11">
    <source>
        <dbReference type="PROSITE" id="PS50009"/>
    </source>
</evidence>
<dbReference type="Pfam" id="PF00595">
    <property type="entry name" value="PDZ"/>
    <property type="match status" value="1"/>
</dbReference>
<evidence type="ECO:0000256" key="7">
    <source>
        <dbReference type="ARBA" id="ARBA00022658"/>
    </source>
</evidence>
<feature type="compositionally biased region" description="Basic and acidic residues" evidence="10">
    <location>
        <begin position="1172"/>
        <end position="1203"/>
    </location>
</feature>
<dbReference type="InterPro" id="IPR036964">
    <property type="entry name" value="RASGEF_cat_dom_sf"/>
</dbReference>
<feature type="compositionally biased region" description="Basic and acidic residues" evidence="10">
    <location>
        <begin position="1308"/>
        <end position="1320"/>
    </location>
</feature>
<dbReference type="GO" id="GO:0005886">
    <property type="term" value="C:plasma membrane"/>
    <property type="evidence" value="ECO:0007669"/>
    <property type="project" value="UniProtKB-SubCell"/>
</dbReference>
<evidence type="ECO:0000259" key="13">
    <source>
        <dbReference type="PROSITE" id="PS50106"/>
    </source>
</evidence>
<name>A0A8C5CL90_GADMO</name>
<dbReference type="GO" id="GO:0005737">
    <property type="term" value="C:cytoplasm"/>
    <property type="evidence" value="ECO:0007669"/>
    <property type="project" value="UniProtKB-SubCell"/>
</dbReference>
<evidence type="ECO:0000256" key="9">
    <source>
        <dbReference type="PROSITE-ProRule" id="PRU00168"/>
    </source>
</evidence>
<dbReference type="InterPro" id="IPR036034">
    <property type="entry name" value="PDZ_sf"/>
</dbReference>
<feature type="region of interest" description="Disordered" evidence="10">
    <location>
        <begin position="1115"/>
        <end position="1138"/>
    </location>
</feature>
<feature type="compositionally biased region" description="Low complexity" evidence="10">
    <location>
        <begin position="1119"/>
        <end position="1138"/>
    </location>
</feature>
<dbReference type="InterPro" id="IPR001895">
    <property type="entry name" value="RASGEF_cat_dom"/>
</dbReference>
<dbReference type="Pfam" id="PF00788">
    <property type="entry name" value="RA"/>
    <property type="match status" value="1"/>
</dbReference>
<dbReference type="SUPFAM" id="SSF50156">
    <property type="entry name" value="PDZ domain-like"/>
    <property type="match status" value="1"/>
</dbReference>
<evidence type="ECO:0000256" key="2">
    <source>
        <dbReference type="ARBA" id="ARBA00004496"/>
    </source>
</evidence>
<evidence type="ECO:0000259" key="14">
    <source>
        <dbReference type="PROSITE" id="PS50200"/>
    </source>
</evidence>
<dbReference type="InterPro" id="IPR029071">
    <property type="entry name" value="Ubiquitin-like_domsf"/>
</dbReference>
<evidence type="ECO:0000259" key="12">
    <source>
        <dbReference type="PROSITE" id="PS50042"/>
    </source>
</evidence>
<dbReference type="CDD" id="cd01785">
    <property type="entry name" value="RA_PDZ-GEF1"/>
    <property type="match status" value="1"/>
</dbReference>
<keyword evidence="8" id="KW-0472">Membrane</keyword>
<dbReference type="Gene3D" id="1.20.870.10">
    <property type="entry name" value="Son of sevenless (SoS) protein Chain: S domain 1"/>
    <property type="match status" value="1"/>
</dbReference>
<dbReference type="SMART" id="SM00229">
    <property type="entry name" value="RasGEFN"/>
    <property type="match status" value="1"/>
</dbReference>
<dbReference type="PROSITE" id="PS50106">
    <property type="entry name" value="PDZ"/>
    <property type="match status" value="1"/>
</dbReference>
<dbReference type="InterPro" id="IPR018490">
    <property type="entry name" value="cNMP-bd_dom_sf"/>
</dbReference>
<dbReference type="CDD" id="cd06755">
    <property type="entry name" value="PDZ_RapGEF2_RapGEF6-like"/>
    <property type="match status" value="1"/>
</dbReference>
<evidence type="ECO:0000256" key="1">
    <source>
        <dbReference type="ARBA" id="ARBA00004236"/>
    </source>
</evidence>
<dbReference type="PROSITE" id="PS50009">
    <property type="entry name" value="RASGEF_CAT"/>
    <property type="match status" value="1"/>
</dbReference>
<keyword evidence="6" id="KW-0597">Phosphoprotein</keyword>
<feature type="region of interest" description="Disordered" evidence="10">
    <location>
        <begin position="969"/>
        <end position="1005"/>
    </location>
</feature>
<dbReference type="InterPro" id="IPR001478">
    <property type="entry name" value="PDZ"/>
</dbReference>
<dbReference type="GO" id="GO:0007264">
    <property type="term" value="P:small GTPase-mediated signal transduction"/>
    <property type="evidence" value="ECO:0007669"/>
    <property type="project" value="InterPro"/>
</dbReference>
<dbReference type="PROSITE" id="PS50042">
    <property type="entry name" value="CNMP_BINDING_3"/>
    <property type="match status" value="1"/>
</dbReference>